<protein>
    <submittedName>
        <fullName evidence="1">Uncharacterized protein</fullName>
    </submittedName>
</protein>
<dbReference type="AlphaFoldDB" id="A0A834CFX1"/>
<dbReference type="Proteomes" id="UP000646548">
    <property type="component" value="Unassembled WGS sequence"/>
</dbReference>
<evidence type="ECO:0000313" key="1">
    <source>
        <dbReference type="EMBL" id="KAF6726758.1"/>
    </source>
</evidence>
<evidence type="ECO:0000313" key="2">
    <source>
        <dbReference type="Proteomes" id="UP000646548"/>
    </source>
</evidence>
<reference evidence="1" key="1">
    <citation type="journal article" name="BMC Genomics">
        <title>Long-read sequencing and de novo genome assembly of marine medaka (Oryzias melastigma).</title>
        <authorList>
            <person name="Liang P."/>
            <person name="Saqib H.S.A."/>
            <person name="Ni X."/>
            <person name="Shen Y."/>
        </authorList>
    </citation>
    <scope>NUCLEOTIDE SEQUENCE</scope>
    <source>
        <strain evidence="1">Bigg-433</strain>
    </source>
</reference>
<gene>
    <name evidence="1" type="ORF">FQA47_002069</name>
</gene>
<accession>A0A834CFX1</accession>
<name>A0A834CFX1_ORYME</name>
<sequence length="92" mass="10310">MRMLSLFMKPAGVEDNDWDTNSRLCIGPLSACFFHLPPRSLLQFSRCPGYLSHGNCASLQAQTQIPPHVSLLASMMTQQLLQGFSFFPPRPQ</sequence>
<proteinExistence type="predicted"/>
<organism evidence="1 2">
    <name type="scientific">Oryzias melastigma</name>
    <name type="common">Marine medaka</name>
    <dbReference type="NCBI Taxonomy" id="30732"/>
    <lineage>
        <taxon>Eukaryota</taxon>
        <taxon>Metazoa</taxon>
        <taxon>Chordata</taxon>
        <taxon>Craniata</taxon>
        <taxon>Vertebrata</taxon>
        <taxon>Euteleostomi</taxon>
        <taxon>Actinopterygii</taxon>
        <taxon>Neopterygii</taxon>
        <taxon>Teleostei</taxon>
        <taxon>Neoteleostei</taxon>
        <taxon>Acanthomorphata</taxon>
        <taxon>Ovalentaria</taxon>
        <taxon>Atherinomorphae</taxon>
        <taxon>Beloniformes</taxon>
        <taxon>Adrianichthyidae</taxon>
        <taxon>Oryziinae</taxon>
        <taxon>Oryzias</taxon>
    </lineage>
</organism>
<dbReference type="EMBL" id="WKFB01000321">
    <property type="protein sequence ID" value="KAF6726758.1"/>
    <property type="molecule type" value="Genomic_DNA"/>
</dbReference>
<comment type="caution">
    <text evidence="1">The sequence shown here is derived from an EMBL/GenBank/DDBJ whole genome shotgun (WGS) entry which is preliminary data.</text>
</comment>